<evidence type="ECO:0000313" key="1">
    <source>
        <dbReference type="EMBL" id="VDP14232.1"/>
    </source>
</evidence>
<dbReference type="AlphaFoldDB" id="A0A183IVX2"/>
<proteinExistence type="predicted"/>
<name>A0A183IVX2_9BILA</name>
<evidence type="ECO:0000313" key="2">
    <source>
        <dbReference type="Proteomes" id="UP000270296"/>
    </source>
</evidence>
<dbReference type="Proteomes" id="UP000270296">
    <property type="component" value="Unassembled WGS sequence"/>
</dbReference>
<accession>A0A183IVX2</accession>
<dbReference type="SUPFAM" id="SSF57625">
    <property type="entry name" value="Invertebrate chitin-binding proteins"/>
    <property type="match status" value="1"/>
</dbReference>
<evidence type="ECO:0000313" key="3">
    <source>
        <dbReference type="WBParaSite" id="SBAD_0000806201-mRNA-1"/>
    </source>
</evidence>
<dbReference type="EMBL" id="UZAM01010925">
    <property type="protein sequence ID" value="VDP14232.1"/>
    <property type="molecule type" value="Genomic_DNA"/>
</dbReference>
<dbReference type="GO" id="GO:0008061">
    <property type="term" value="F:chitin binding"/>
    <property type="evidence" value="ECO:0007669"/>
    <property type="project" value="InterPro"/>
</dbReference>
<reference evidence="1 2" key="2">
    <citation type="submission" date="2018-11" db="EMBL/GenBank/DDBJ databases">
        <authorList>
            <consortium name="Pathogen Informatics"/>
        </authorList>
    </citation>
    <scope>NUCLEOTIDE SEQUENCE [LARGE SCALE GENOMIC DNA]</scope>
</reference>
<dbReference type="InterPro" id="IPR036508">
    <property type="entry name" value="Chitin-bd_dom_sf"/>
</dbReference>
<protein>
    <submittedName>
        <fullName evidence="3">Chitin-binding type-2 domain-containing protein</fullName>
    </submittedName>
</protein>
<gene>
    <name evidence="1" type="ORF">SBAD_LOCUS7769</name>
</gene>
<sequence length="451" mass="47741">MKLIRYDIILESYFFRDPKEAAMGYEDESYFVWSENIRPASVPKSNNRVNRLWKAVVGEMCEVAQIPKPYDQSDKYLTCTKPANATQDWLWKDKGIWTINKCPEGQLYDMVAMSCRTKNEISKQLSSYRLTKIVQPTPCMSGQCASLSGTVSGTVSSMNSFGPFPYSTNAIGYPGSMGSMGYPGSIGSMSGPMGGINVMPIGSAGGMGGMGLGGIGSMGSLSGSGMGLPIYMPQSCSNVPYSGVGAQMGQGCNWLLAPLVAIRGSFSGYLQCMPTGGSSCGTWNAFNCPSNSYFNPVSQLCSYSSPYTGSPFMTGYGTNIGMGSAIGGGMYGPSFGYPVPGISQPYGSVISGGPGPVIGGTGISPILGSSGISGSPGYMPAGQISMGGCMSNYIYGGCNSMNQCPGYSSCNKIPYPIFKASDENAKEVFVTFYHQESLAKNFRETIRAKWK</sequence>
<reference evidence="3" key="1">
    <citation type="submission" date="2016-06" db="UniProtKB">
        <authorList>
            <consortium name="WormBaseParasite"/>
        </authorList>
    </citation>
    <scope>IDENTIFICATION</scope>
</reference>
<keyword evidence="2" id="KW-1185">Reference proteome</keyword>
<dbReference type="WBParaSite" id="SBAD_0000806201-mRNA-1">
    <property type="protein sequence ID" value="SBAD_0000806201-mRNA-1"/>
    <property type="gene ID" value="SBAD_0000806201"/>
</dbReference>
<organism evidence="3">
    <name type="scientific">Soboliphyme baturini</name>
    <dbReference type="NCBI Taxonomy" id="241478"/>
    <lineage>
        <taxon>Eukaryota</taxon>
        <taxon>Metazoa</taxon>
        <taxon>Ecdysozoa</taxon>
        <taxon>Nematoda</taxon>
        <taxon>Enoplea</taxon>
        <taxon>Dorylaimia</taxon>
        <taxon>Dioctophymatida</taxon>
        <taxon>Dioctophymatoidea</taxon>
        <taxon>Soboliphymatidae</taxon>
        <taxon>Soboliphyme</taxon>
    </lineage>
</organism>